<dbReference type="NCBIfam" id="NF009557">
    <property type="entry name" value="PRK13009.1"/>
    <property type="match status" value="1"/>
</dbReference>
<protein>
    <recommendedName>
        <fullName evidence="5 15">Succinyl-diaminopimelate desuccinylase</fullName>
        <shortName evidence="15">SDAP desuccinylase</shortName>
        <ecNumber evidence="4 15">3.5.1.18</ecNumber>
    </recommendedName>
    <alternativeName>
        <fullName evidence="13 15">N-succinyl-LL-2,6-diaminoheptanedioate amidohydrolase</fullName>
    </alternativeName>
</protein>
<feature type="binding site" evidence="15">
    <location>
        <position position="107"/>
    </location>
    <ligand>
        <name>Zn(2+)</name>
        <dbReference type="ChEBI" id="CHEBI:29105"/>
        <label>2</label>
    </ligand>
</feature>
<name>A0ABU8XQ08_9PROT</name>
<evidence type="ECO:0000256" key="7">
    <source>
        <dbReference type="ARBA" id="ARBA00022723"/>
    </source>
</evidence>
<dbReference type="Gene3D" id="3.40.630.10">
    <property type="entry name" value="Zn peptidases"/>
    <property type="match status" value="2"/>
</dbReference>
<keyword evidence="10 15" id="KW-0220">Diaminopimelate biosynthesis</keyword>
<dbReference type="InterPro" id="IPR036264">
    <property type="entry name" value="Bact_exopeptidase_dim_dom"/>
</dbReference>
<evidence type="ECO:0000256" key="3">
    <source>
        <dbReference type="ARBA" id="ARBA00011738"/>
    </source>
</evidence>
<dbReference type="PANTHER" id="PTHR43808:SF31">
    <property type="entry name" value="N-ACETYL-L-CITRULLINE DEACETYLASE"/>
    <property type="match status" value="1"/>
</dbReference>
<dbReference type="RefSeq" id="WP_418158348.1">
    <property type="nucleotide sequence ID" value="NZ_JBBLZC010000003.1"/>
</dbReference>
<comment type="catalytic activity">
    <reaction evidence="14 15">
        <text>N-succinyl-(2S,6S)-2,6-diaminopimelate + H2O = (2S,6S)-2,6-diaminopimelate + succinate</text>
        <dbReference type="Rhea" id="RHEA:22608"/>
        <dbReference type="ChEBI" id="CHEBI:15377"/>
        <dbReference type="ChEBI" id="CHEBI:30031"/>
        <dbReference type="ChEBI" id="CHEBI:57609"/>
        <dbReference type="ChEBI" id="CHEBI:58087"/>
        <dbReference type="EC" id="3.5.1.18"/>
    </reaction>
</comment>
<dbReference type="GO" id="GO:0009014">
    <property type="term" value="F:succinyl-diaminopimelate desuccinylase activity"/>
    <property type="evidence" value="ECO:0007669"/>
    <property type="project" value="UniProtKB-EC"/>
</dbReference>
<keyword evidence="18" id="KW-1185">Reference proteome</keyword>
<keyword evidence="6 15" id="KW-0028">Amino-acid biosynthesis</keyword>
<evidence type="ECO:0000313" key="17">
    <source>
        <dbReference type="EMBL" id="MEK0082503.1"/>
    </source>
</evidence>
<feature type="binding site" evidence="15">
    <location>
        <position position="355"/>
    </location>
    <ligand>
        <name>Zn(2+)</name>
        <dbReference type="ChEBI" id="CHEBI:29105"/>
        <label>2</label>
    </ligand>
</feature>
<proteinExistence type="inferred from homology"/>
<dbReference type="PROSITE" id="PS00759">
    <property type="entry name" value="ARGE_DAPE_CPG2_2"/>
    <property type="match status" value="1"/>
</dbReference>
<dbReference type="InterPro" id="IPR050072">
    <property type="entry name" value="Peptidase_M20A"/>
</dbReference>
<dbReference type="PANTHER" id="PTHR43808">
    <property type="entry name" value="ACETYLORNITHINE DEACETYLASE"/>
    <property type="match status" value="1"/>
</dbReference>
<keyword evidence="11 15" id="KW-0457">Lysine biosynthesis</keyword>
<dbReference type="InterPro" id="IPR002933">
    <property type="entry name" value="Peptidase_M20"/>
</dbReference>
<dbReference type="InterPro" id="IPR001261">
    <property type="entry name" value="ArgE/DapE_CS"/>
</dbReference>
<evidence type="ECO:0000256" key="14">
    <source>
        <dbReference type="ARBA" id="ARBA00051301"/>
    </source>
</evidence>
<comment type="cofactor">
    <cofactor evidence="15">
        <name>Zn(2+)</name>
        <dbReference type="ChEBI" id="CHEBI:29105"/>
    </cofactor>
    <cofactor evidence="15">
        <name>Co(2+)</name>
        <dbReference type="ChEBI" id="CHEBI:48828"/>
    </cofactor>
    <text evidence="15">Binds 2 Zn(2+) or Co(2+) ions per subunit.</text>
</comment>
<gene>
    <name evidence="15 17" type="primary">dapE</name>
    <name evidence="17" type="ORF">U1T56_05030</name>
</gene>
<dbReference type="NCBIfam" id="TIGR01246">
    <property type="entry name" value="dapE_proteo"/>
    <property type="match status" value="1"/>
</dbReference>
<evidence type="ECO:0000256" key="4">
    <source>
        <dbReference type="ARBA" id="ARBA00011921"/>
    </source>
</evidence>
<evidence type="ECO:0000256" key="12">
    <source>
        <dbReference type="ARBA" id="ARBA00023285"/>
    </source>
</evidence>
<dbReference type="InterPro" id="IPR005941">
    <property type="entry name" value="DapE_proteobac"/>
</dbReference>
<comment type="similarity">
    <text evidence="2 15">Belongs to the peptidase M20A family. DapE subfamily.</text>
</comment>
<evidence type="ECO:0000256" key="11">
    <source>
        <dbReference type="ARBA" id="ARBA00023154"/>
    </source>
</evidence>
<feature type="binding site" evidence="15">
    <location>
        <position position="170"/>
    </location>
    <ligand>
        <name>Zn(2+)</name>
        <dbReference type="ChEBI" id="CHEBI:29105"/>
        <label>1</label>
    </ligand>
</feature>
<dbReference type="HAMAP" id="MF_01690">
    <property type="entry name" value="DapE"/>
    <property type="match status" value="1"/>
</dbReference>
<comment type="pathway">
    <text evidence="1 15">Amino-acid biosynthesis; L-lysine biosynthesis via DAP pathway; LL-2,6-diaminopimelate from (S)-tetrahydrodipicolinate (succinylase route): step 3/3.</text>
</comment>
<keyword evidence="9 15" id="KW-0862">Zinc</keyword>
<dbReference type="Pfam" id="PF01546">
    <property type="entry name" value="Peptidase_M20"/>
    <property type="match status" value="1"/>
</dbReference>
<reference evidence="17 18" key="1">
    <citation type="submission" date="2024-01" db="EMBL/GenBank/DDBJ databases">
        <title>Multi-omics insights into the function and evolution of sodium benzoate biodegradation pathways in Benzoatithermus flavus gen. nov., sp. nov. from hot spring.</title>
        <authorList>
            <person name="Hu C.-J."/>
            <person name="Li W.-J."/>
        </authorList>
    </citation>
    <scope>NUCLEOTIDE SEQUENCE [LARGE SCALE GENOMIC DNA]</scope>
    <source>
        <strain evidence="17 18">SYSU G07066</strain>
    </source>
</reference>
<feature type="binding site" evidence="15">
    <location>
        <position position="74"/>
    </location>
    <ligand>
        <name>Zn(2+)</name>
        <dbReference type="ChEBI" id="CHEBI:29105"/>
        <label>1</label>
    </ligand>
</feature>
<evidence type="ECO:0000256" key="2">
    <source>
        <dbReference type="ARBA" id="ARBA00006746"/>
    </source>
</evidence>
<evidence type="ECO:0000256" key="15">
    <source>
        <dbReference type="HAMAP-Rule" id="MF_01690"/>
    </source>
</evidence>
<dbReference type="PROSITE" id="PS00758">
    <property type="entry name" value="ARGE_DAPE_CPG2_1"/>
    <property type="match status" value="1"/>
</dbReference>
<evidence type="ECO:0000256" key="5">
    <source>
        <dbReference type="ARBA" id="ARBA00022391"/>
    </source>
</evidence>
<sequence>MTDPRDPVALTQALVRCASVTPNAGEALDLLQGLLEPLGFVCHRLRFEGDGSYPVDNLFAKRGQGAPHLAFAGHVDVVPPGERDRWQLDPFAGEIRDGRLYGRGAADMKSGVAAFVAAAAKLVLASDAPGGSISLLITGDEEGDAVNGTAKLIAWATERGERFDGCIVGEPTCPERLGDVAKIGRRGSLTGQLVVRGRQGHTAYPQRADNAAHRLIAVLDRLVRTPLDEGTSWFQPSNLQVTSIDIGNPAGNVIPGEATARFNIRFNDRHTRSSLERWLHEQIAPLVPDYTLAVSGNAEAFVTEPGRLTEILAASVEAETGTRPRLDTAGGTSDARFIQRYCPVIEFGLVGTTMHQANEHVAVADIEGLTRIYERFLRQFLASA</sequence>
<evidence type="ECO:0000256" key="9">
    <source>
        <dbReference type="ARBA" id="ARBA00022833"/>
    </source>
</evidence>
<accession>A0ABU8XQ08</accession>
<evidence type="ECO:0000256" key="6">
    <source>
        <dbReference type="ARBA" id="ARBA00022605"/>
    </source>
</evidence>
<dbReference type="EMBL" id="JBBLZC010000003">
    <property type="protein sequence ID" value="MEK0082503.1"/>
    <property type="molecule type" value="Genomic_DNA"/>
</dbReference>
<feature type="domain" description="Peptidase M20 dimerisation" evidence="16">
    <location>
        <begin position="183"/>
        <end position="290"/>
    </location>
</feature>
<evidence type="ECO:0000313" key="18">
    <source>
        <dbReference type="Proteomes" id="UP001375743"/>
    </source>
</evidence>
<dbReference type="SUPFAM" id="SSF53187">
    <property type="entry name" value="Zn-dependent exopeptidases"/>
    <property type="match status" value="1"/>
</dbReference>
<evidence type="ECO:0000256" key="1">
    <source>
        <dbReference type="ARBA" id="ARBA00005130"/>
    </source>
</evidence>
<dbReference type="InterPro" id="IPR011650">
    <property type="entry name" value="Peptidase_M20_dimer"/>
</dbReference>
<dbReference type="SUPFAM" id="SSF55031">
    <property type="entry name" value="Bacterial exopeptidase dimerisation domain"/>
    <property type="match status" value="1"/>
</dbReference>
<dbReference type="Pfam" id="PF07687">
    <property type="entry name" value="M20_dimer"/>
    <property type="match status" value="1"/>
</dbReference>
<feature type="binding site" evidence="15">
    <location>
        <position position="107"/>
    </location>
    <ligand>
        <name>Zn(2+)</name>
        <dbReference type="ChEBI" id="CHEBI:29105"/>
        <label>1</label>
    </ligand>
</feature>
<feature type="active site" description="Proton acceptor" evidence="15">
    <location>
        <position position="141"/>
    </location>
</feature>
<evidence type="ECO:0000259" key="16">
    <source>
        <dbReference type="Pfam" id="PF07687"/>
    </source>
</evidence>
<evidence type="ECO:0000256" key="13">
    <source>
        <dbReference type="ARBA" id="ARBA00031891"/>
    </source>
</evidence>
<dbReference type="Proteomes" id="UP001375743">
    <property type="component" value="Unassembled WGS sequence"/>
</dbReference>
<feature type="binding site" evidence="15">
    <location>
        <position position="142"/>
    </location>
    <ligand>
        <name>Zn(2+)</name>
        <dbReference type="ChEBI" id="CHEBI:29105"/>
        <label>2</label>
    </ligand>
</feature>
<dbReference type="CDD" id="cd03891">
    <property type="entry name" value="M20_DapE_proteobac"/>
    <property type="match status" value="1"/>
</dbReference>
<evidence type="ECO:0000256" key="8">
    <source>
        <dbReference type="ARBA" id="ARBA00022801"/>
    </source>
</evidence>
<comment type="caution">
    <text evidence="17">The sequence shown here is derived from an EMBL/GenBank/DDBJ whole genome shotgun (WGS) entry which is preliminary data.</text>
</comment>
<keyword evidence="8 15" id="KW-0378">Hydrolase</keyword>
<feature type="active site" evidence="15">
    <location>
        <position position="76"/>
    </location>
</feature>
<keyword evidence="7 15" id="KW-0479">Metal-binding</keyword>
<comment type="function">
    <text evidence="15">Catalyzes the hydrolysis of N-succinyl-L,L-diaminopimelic acid (SDAP), forming succinate and LL-2,6-diaminopimelate (DAP), an intermediate involved in the bacterial biosynthesis of lysine and meso-diaminopimelic acid, an essential component of bacterial cell walls.</text>
</comment>
<organism evidence="17 18">
    <name type="scientific">Benzoatithermus flavus</name>
    <dbReference type="NCBI Taxonomy" id="3108223"/>
    <lineage>
        <taxon>Bacteria</taxon>
        <taxon>Pseudomonadati</taxon>
        <taxon>Pseudomonadota</taxon>
        <taxon>Alphaproteobacteria</taxon>
        <taxon>Geminicoccales</taxon>
        <taxon>Geminicoccaceae</taxon>
        <taxon>Benzoatithermus</taxon>
    </lineage>
</organism>
<dbReference type="EC" id="3.5.1.18" evidence="4 15"/>
<comment type="subunit">
    <text evidence="3 15">Homodimer.</text>
</comment>
<keyword evidence="12 15" id="KW-0170">Cobalt</keyword>
<evidence type="ECO:0000256" key="10">
    <source>
        <dbReference type="ARBA" id="ARBA00022915"/>
    </source>
</evidence>